<keyword evidence="2" id="KW-1185">Reference proteome</keyword>
<comment type="caution">
    <text evidence="1">The sequence shown here is derived from an EMBL/GenBank/DDBJ whole genome shotgun (WGS) entry which is preliminary data.</text>
</comment>
<dbReference type="EMBL" id="PYWC01000107">
    <property type="protein sequence ID" value="PWW72409.1"/>
    <property type="molecule type" value="Genomic_DNA"/>
</dbReference>
<sequence>MPRNHAEYPEPNLGLQPDIHDFACYVNAAMVRIDGVPNMPPIAHGAGILQLFWSILLKESGCQMARR</sequence>
<evidence type="ECO:0000313" key="1">
    <source>
        <dbReference type="EMBL" id="PWW72409.1"/>
    </source>
</evidence>
<gene>
    <name evidence="1" type="ORF">C7212DRAFT_338598</name>
</gene>
<dbReference type="Proteomes" id="UP000246991">
    <property type="component" value="Unassembled WGS sequence"/>
</dbReference>
<evidence type="ECO:0000313" key="2">
    <source>
        <dbReference type="Proteomes" id="UP000246991"/>
    </source>
</evidence>
<dbReference type="AlphaFoldDB" id="A0A317SD09"/>
<accession>A0A317SD09</accession>
<reference evidence="1 2" key="1">
    <citation type="submission" date="2018-03" db="EMBL/GenBank/DDBJ databases">
        <title>Genomes of Pezizomycetes fungi and the evolution of truffles.</title>
        <authorList>
            <person name="Murat C."/>
            <person name="Payen T."/>
            <person name="Noel B."/>
            <person name="Kuo A."/>
            <person name="Martin F.M."/>
        </authorList>
    </citation>
    <scope>NUCLEOTIDE SEQUENCE [LARGE SCALE GENOMIC DNA]</scope>
    <source>
        <strain evidence="1">091103-1</strain>
    </source>
</reference>
<protein>
    <submittedName>
        <fullName evidence="1">Uncharacterized protein</fullName>
    </submittedName>
</protein>
<proteinExistence type="predicted"/>
<organism evidence="1 2">
    <name type="scientific">Tuber magnatum</name>
    <name type="common">white Piedmont truffle</name>
    <dbReference type="NCBI Taxonomy" id="42249"/>
    <lineage>
        <taxon>Eukaryota</taxon>
        <taxon>Fungi</taxon>
        <taxon>Dikarya</taxon>
        <taxon>Ascomycota</taxon>
        <taxon>Pezizomycotina</taxon>
        <taxon>Pezizomycetes</taxon>
        <taxon>Pezizales</taxon>
        <taxon>Tuberaceae</taxon>
        <taxon>Tuber</taxon>
    </lineage>
</organism>
<name>A0A317SD09_9PEZI</name>